<evidence type="ECO:0000313" key="1">
    <source>
        <dbReference type="EMBL" id="PRX98025.1"/>
    </source>
</evidence>
<reference evidence="1 2" key="1">
    <citation type="submission" date="2018-03" db="EMBL/GenBank/DDBJ databases">
        <title>Genomic Encyclopedia of Archaeal and Bacterial Type Strains, Phase II (KMG-II): from individual species to whole genera.</title>
        <authorList>
            <person name="Goeker M."/>
        </authorList>
    </citation>
    <scope>NUCLEOTIDE SEQUENCE [LARGE SCALE GENOMIC DNA]</scope>
    <source>
        <strain evidence="1 2">DSM 45601</strain>
    </source>
</reference>
<accession>A0A2T0Q2L0</accession>
<protein>
    <submittedName>
        <fullName evidence="1">Uncharacterized protein</fullName>
    </submittedName>
</protein>
<dbReference type="RefSeq" id="WP_146159488.1">
    <property type="nucleotide sequence ID" value="NZ_PVZC01000005.1"/>
</dbReference>
<gene>
    <name evidence="1" type="ORF">CLV72_105378</name>
</gene>
<dbReference type="AlphaFoldDB" id="A0A2T0Q2L0"/>
<comment type="caution">
    <text evidence="1">The sequence shown here is derived from an EMBL/GenBank/DDBJ whole genome shotgun (WGS) entry which is preliminary data.</text>
</comment>
<dbReference type="EMBL" id="PVZC01000005">
    <property type="protein sequence ID" value="PRX98025.1"/>
    <property type="molecule type" value="Genomic_DNA"/>
</dbReference>
<dbReference type="Proteomes" id="UP000237846">
    <property type="component" value="Unassembled WGS sequence"/>
</dbReference>
<name>A0A2T0Q2L0_9ACTN</name>
<proteinExistence type="predicted"/>
<dbReference type="OrthoDB" id="3288418at2"/>
<organism evidence="1 2">
    <name type="scientific">Allonocardiopsis opalescens</name>
    <dbReference type="NCBI Taxonomy" id="1144618"/>
    <lineage>
        <taxon>Bacteria</taxon>
        <taxon>Bacillati</taxon>
        <taxon>Actinomycetota</taxon>
        <taxon>Actinomycetes</taxon>
        <taxon>Streptosporangiales</taxon>
        <taxon>Allonocardiopsis</taxon>
    </lineage>
</organism>
<sequence length="400" mass="44687">MTRELIHYPAVRAIEDVAFRIGWTPVRVFRLLLPVWQVEVSATITDGRPYELIDRFLELGIHKAGLGTVDELADFLCLDRSLVDRALRVLGAIGHLDEQNGRLVLTGIGLRSVREGTCYVLTREDRRRLYFDAFSSRPLTRAYYESRTVTMLTTAEWREHAATRWPYHVLDTDTGLDSGALAALAALPDRERFNLPERIDEPRQLGSSLKVRLPVYLVRAVDPDGAVRSVVYTQATDPARDGNDPELTELCEHTPEIAAALRAETVGPGLLQHVRDWLDKRGVGPLTVDDRGDGLIRATVRPSAFGEKGLGITTLGSYVPVRDGLLNVWCDDLPTRRRALLRRLDSIVQANTRFTRRGADETITRIAAQLALGPLDTDAARRLAAEAQMSALARRLDRLE</sequence>
<keyword evidence="2" id="KW-1185">Reference proteome</keyword>
<evidence type="ECO:0000313" key="2">
    <source>
        <dbReference type="Proteomes" id="UP000237846"/>
    </source>
</evidence>